<keyword evidence="3" id="KW-1185">Reference proteome</keyword>
<gene>
    <name evidence="2" type="ORF">F5983_02690</name>
</gene>
<accession>A0A5N5EST9</accession>
<dbReference type="RefSeq" id="WP_151508839.1">
    <property type="nucleotide sequence ID" value="NZ_JBMVCA010000015.1"/>
</dbReference>
<sequence>MSTSQQLGGFIGTGLLNAVATGVTADRIAVGARSEQAVAEATVHGYAVASLWAAGVTAVASMPASRRTAELAATASSAATTATDPSRSKAAWTADTVAVARSSTALTASSPSWRSDRAAAHSPGERPPDGWPAP</sequence>
<evidence type="ECO:0000256" key="1">
    <source>
        <dbReference type="SAM" id="MobiDB-lite"/>
    </source>
</evidence>
<feature type="compositionally biased region" description="Low complexity" evidence="1">
    <location>
        <begin position="72"/>
        <end position="85"/>
    </location>
</feature>
<evidence type="ECO:0000313" key="3">
    <source>
        <dbReference type="Proteomes" id="UP000326907"/>
    </source>
</evidence>
<evidence type="ECO:0000313" key="2">
    <source>
        <dbReference type="EMBL" id="KAB2593936.1"/>
    </source>
</evidence>
<name>A0A5N5EST9_9ACTN</name>
<proteinExistence type="predicted"/>
<feature type="compositionally biased region" description="Basic and acidic residues" evidence="1">
    <location>
        <begin position="114"/>
        <end position="128"/>
    </location>
</feature>
<organism evidence="2 3">
    <name type="scientific">Streptomyces arboris</name>
    <dbReference type="NCBI Taxonomy" id="2600619"/>
    <lineage>
        <taxon>Bacteria</taxon>
        <taxon>Bacillati</taxon>
        <taxon>Actinomycetota</taxon>
        <taxon>Actinomycetes</taxon>
        <taxon>Kitasatosporales</taxon>
        <taxon>Streptomycetaceae</taxon>
        <taxon>Streptomyces</taxon>
    </lineage>
</organism>
<feature type="region of interest" description="Disordered" evidence="1">
    <location>
        <begin position="72"/>
        <end position="134"/>
    </location>
</feature>
<dbReference type="EMBL" id="VYUA01000002">
    <property type="protein sequence ID" value="KAB2593936.1"/>
    <property type="molecule type" value="Genomic_DNA"/>
</dbReference>
<dbReference type="AlphaFoldDB" id="A0A5N5EST9"/>
<comment type="caution">
    <text evidence="2">The sequence shown here is derived from an EMBL/GenBank/DDBJ whole genome shotgun (WGS) entry which is preliminary data.</text>
</comment>
<dbReference type="Proteomes" id="UP000326907">
    <property type="component" value="Unassembled WGS sequence"/>
</dbReference>
<reference evidence="2 3" key="1">
    <citation type="submission" date="2019-09" db="EMBL/GenBank/DDBJ databases">
        <authorList>
            <person name="Liu P."/>
        </authorList>
    </citation>
    <scope>NUCLEOTIDE SEQUENCE [LARGE SCALE GENOMIC DNA]</scope>
    <source>
        <strain evidence="2 3">TRM68085</strain>
    </source>
</reference>
<feature type="compositionally biased region" description="Polar residues" evidence="1">
    <location>
        <begin position="101"/>
        <end position="113"/>
    </location>
</feature>
<protein>
    <submittedName>
        <fullName evidence="2">MFS transporter</fullName>
    </submittedName>
</protein>